<dbReference type="RefSeq" id="WP_092782447.1">
    <property type="nucleotide sequence ID" value="NZ_FORA01000004.1"/>
</dbReference>
<gene>
    <name evidence="3" type="ORF">SAMN04488095_2953</name>
</gene>
<sequence>MAQRYGGQFSPEGKVDKSAPPPPKIGLKRPLKGRARVSILMVLAVLPVVTAFFQDGAVALAVNLLAGAVLFGGAALTREGLKAEAAWAERRIARRPAFPRKIAGAVLTGVGVTLAATVGLAGLLPAVVYGVVAGALHLVAFGADPMSDKGMEGVDTFQTERVARSIEEAEKHLVAMQDAVLRARDREAEAQVARVAATARAMFRTVEDDPRDLTSARKYLGVYLMGARDATVKFADLYAATRDAKAKADYLDLLGDLQRGIEAKRETLLISDRSDLDVEIEVLRDRLKADGLPTGD</sequence>
<keyword evidence="2" id="KW-1133">Transmembrane helix</keyword>
<evidence type="ECO:0000313" key="4">
    <source>
        <dbReference type="Proteomes" id="UP000199110"/>
    </source>
</evidence>
<keyword evidence="2" id="KW-0472">Membrane</keyword>
<feature type="transmembrane region" description="Helical" evidence="2">
    <location>
        <begin position="102"/>
        <end position="120"/>
    </location>
</feature>
<evidence type="ECO:0000256" key="1">
    <source>
        <dbReference type="SAM" id="MobiDB-lite"/>
    </source>
</evidence>
<reference evidence="3 4" key="1">
    <citation type="submission" date="2016-10" db="EMBL/GenBank/DDBJ databases">
        <authorList>
            <person name="de Groot N.N."/>
        </authorList>
    </citation>
    <scope>NUCLEOTIDE SEQUENCE [LARGE SCALE GENOMIC DNA]</scope>
    <source>
        <strain evidence="3 4">DSM 19073</strain>
    </source>
</reference>
<dbReference type="InterPro" id="IPR018770">
    <property type="entry name" value="ChloroindolylP_hydrolase"/>
</dbReference>
<feature type="transmembrane region" description="Helical" evidence="2">
    <location>
        <begin position="60"/>
        <end position="81"/>
    </location>
</feature>
<dbReference type="EMBL" id="FORA01000004">
    <property type="protein sequence ID" value="SFJ51641.1"/>
    <property type="molecule type" value="Genomic_DNA"/>
</dbReference>
<protein>
    <submittedName>
        <fullName evidence="3">5-bromo-4-chloroindolyl phosphate hydrolysis protein</fullName>
    </submittedName>
</protein>
<evidence type="ECO:0000256" key="2">
    <source>
        <dbReference type="SAM" id="Phobius"/>
    </source>
</evidence>
<evidence type="ECO:0000313" key="3">
    <source>
        <dbReference type="EMBL" id="SFJ51641.1"/>
    </source>
</evidence>
<accession>A0A1I3S276</accession>
<keyword evidence="4" id="KW-1185">Reference proteome</keyword>
<name>A0A1I3S276_9RHOB</name>
<organism evidence="3 4">
    <name type="scientific">Jannaschia pohangensis</name>
    <dbReference type="NCBI Taxonomy" id="390807"/>
    <lineage>
        <taxon>Bacteria</taxon>
        <taxon>Pseudomonadati</taxon>
        <taxon>Pseudomonadota</taxon>
        <taxon>Alphaproteobacteria</taxon>
        <taxon>Rhodobacterales</taxon>
        <taxon>Roseobacteraceae</taxon>
        <taxon>Jannaschia</taxon>
    </lineage>
</organism>
<dbReference type="AlphaFoldDB" id="A0A1I3S276"/>
<dbReference type="Pfam" id="PF10112">
    <property type="entry name" value="Halogen_Hydrol"/>
    <property type="match status" value="1"/>
</dbReference>
<dbReference type="OrthoDB" id="7375296at2"/>
<feature type="transmembrane region" description="Helical" evidence="2">
    <location>
        <begin position="37"/>
        <end position="54"/>
    </location>
</feature>
<feature type="region of interest" description="Disordered" evidence="1">
    <location>
        <begin position="1"/>
        <end position="27"/>
    </location>
</feature>
<dbReference type="Proteomes" id="UP000199110">
    <property type="component" value="Unassembled WGS sequence"/>
</dbReference>
<dbReference type="STRING" id="390807.SAMN04488095_2953"/>
<keyword evidence="2" id="KW-0812">Transmembrane</keyword>
<proteinExistence type="predicted"/>